<dbReference type="Pfam" id="PF12138">
    <property type="entry name" value="Spherulin4"/>
    <property type="match status" value="1"/>
</dbReference>
<proteinExistence type="predicted"/>
<name>A0A194S5J1_RHOGW</name>
<organism evidence="2 3">
    <name type="scientific">Rhodotorula graminis (strain WP1)</name>
    <dbReference type="NCBI Taxonomy" id="578459"/>
    <lineage>
        <taxon>Eukaryota</taxon>
        <taxon>Fungi</taxon>
        <taxon>Dikarya</taxon>
        <taxon>Basidiomycota</taxon>
        <taxon>Pucciniomycotina</taxon>
        <taxon>Microbotryomycetes</taxon>
        <taxon>Sporidiobolales</taxon>
        <taxon>Sporidiobolaceae</taxon>
        <taxon>Rhodotorula</taxon>
    </lineage>
</organism>
<sequence length="265" mass="28541">MRLSLLVVAAAAAVASATKVILPLYEWSEDCWPELQQAAAENPSLEFILIFNPNSGPVTDPTDPSMYCVPRLRKLLPTSTFIGYVPTGYGDRAAAAVKADVATYKKWSSIKVDKAGSTAKLDGIFFDEAAWDPTKTNLALYSGYANAVRAAFGSKGKSTVVFNPGTVVSANFYKYADIVVSFETYANEWKGTASLPSSALVPKSAIMLHTYTGNASTALAATVRQIVPRAAAVFITDVSLDKEDVYKRFGANWLAFCKDVARYSA</sequence>
<dbReference type="InterPro" id="IPR021986">
    <property type="entry name" value="Spherulin4"/>
</dbReference>
<feature type="signal peptide" evidence="1">
    <location>
        <begin position="1"/>
        <end position="17"/>
    </location>
</feature>
<keyword evidence="3" id="KW-1185">Reference proteome</keyword>
<keyword evidence="1" id="KW-0732">Signal</keyword>
<dbReference type="GeneID" id="28974817"/>
<protein>
    <recommendedName>
        <fullName evidence="4">Spherulation-specific family 4</fullName>
    </recommendedName>
</protein>
<dbReference type="OMA" id="PLYAWPG"/>
<dbReference type="AlphaFoldDB" id="A0A194S5J1"/>
<dbReference type="EMBL" id="KQ474079">
    <property type="protein sequence ID" value="KPV74686.1"/>
    <property type="molecule type" value="Genomic_DNA"/>
</dbReference>
<gene>
    <name evidence="2" type="ORF">RHOBADRAFT_44204</name>
</gene>
<dbReference type="RefSeq" id="XP_018270735.1">
    <property type="nucleotide sequence ID" value="XM_018414369.1"/>
</dbReference>
<evidence type="ECO:0000313" key="3">
    <source>
        <dbReference type="Proteomes" id="UP000053890"/>
    </source>
</evidence>
<evidence type="ECO:0000313" key="2">
    <source>
        <dbReference type="EMBL" id="KPV74686.1"/>
    </source>
</evidence>
<dbReference type="OrthoDB" id="5342184at2759"/>
<dbReference type="PANTHER" id="PTHR35040:SF9">
    <property type="entry name" value="4-LIKE CELL SURFACE PROTEIN, PUTATIVE (AFU_ORTHOLOGUE AFUA_4G14080)-RELATED"/>
    <property type="match status" value="1"/>
</dbReference>
<evidence type="ECO:0000256" key="1">
    <source>
        <dbReference type="SAM" id="SignalP"/>
    </source>
</evidence>
<accession>A0A194S5J1</accession>
<dbReference type="Proteomes" id="UP000053890">
    <property type="component" value="Unassembled WGS sequence"/>
</dbReference>
<reference evidence="2 3" key="1">
    <citation type="journal article" date="2015" name="Front. Microbiol.">
        <title>Genome sequence of the plant growth promoting endophytic yeast Rhodotorula graminis WP1.</title>
        <authorList>
            <person name="Firrincieli A."/>
            <person name="Otillar R."/>
            <person name="Salamov A."/>
            <person name="Schmutz J."/>
            <person name="Khan Z."/>
            <person name="Redman R.S."/>
            <person name="Fleck N.D."/>
            <person name="Lindquist E."/>
            <person name="Grigoriev I.V."/>
            <person name="Doty S.L."/>
        </authorList>
    </citation>
    <scope>NUCLEOTIDE SEQUENCE [LARGE SCALE GENOMIC DNA]</scope>
    <source>
        <strain evidence="2 3">WP1</strain>
    </source>
</reference>
<evidence type="ECO:0008006" key="4">
    <source>
        <dbReference type="Google" id="ProtNLM"/>
    </source>
</evidence>
<dbReference type="PANTHER" id="PTHR35040">
    <property type="match status" value="1"/>
</dbReference>
<feature type="chain" id="PRO_5008265476" description="Spherulation-specific family 4" evidence="1">
    <location>
        <begin position="18"/>
        <end position="265"/>
    </location>
</feature>